<dbReference type="Gene3D" id="2.60.120.200">
    <property type="match status" value="2"/>
</dbReference>
<feature type="non-terminal residue" evidence="4">
    <location>
        <position position="1"/>
    </location>
</feature>
<protein>
    <recommendedName>
        <fullName evidence="3">LamG-like jellyroll fold domain-containing protein</fullName>
    </recommendedName>
</protein>
<evidence type="ECO:0000259" key="3">
    <source>
        <dbReference type="SMART" id="SM00560"/>
    </source>
</evidence>
<organism evidence="4">
    <name type="scientific">marine metagenome</name>
    <dbReference type="NCBI Taxonomy" id="408172"/>
    <lineage>
        <taxon>unclassified sequences</taxon>
        <taxon>metagenomes</taxon>
        <taxon>ecological metagenomes</taxon>
    </lineage>
</organism>
<keyword evidence="1" id="KW-0732">Signal</keyword>
<dbReference type="InterPro" id="IPR013320">
    <property type="entry name" value="ConA-like_dom_sf"/>
</dbReference>
<dbReference type="SMART" id="SM00560">
    <property type="entry name" value="LamGL"/>
    <property type="match status" value="1"/>
</dbReference>
<proteinExistence type="predicted"/>
<gene>
    <name evidence="4" type="ORF">METZ01_LOCUS146729</name>
</gene>
<dbReference type="EMBL" id="UINC01023028">
    <property type="protein sequence ID" value="SVA93875.1"/>
    <property type="molecule type" value="Genomic_DNA"/>
</dbReference>
<feature type="non-terminal residue" evidence="4">
    <location>
        <position position="825"/>
    </location>
</feature>
<dbReference type="SUPFAM" id="SSF49899">
    <property type="entry name" value="Concanavalin A-like lectins/glucanases"/>
    <property type="match status" value="2"/>
</dbReference>
<dbReference type="AlphaFoldDB" id="A0A381ZX40"/>
<sequence>EYAGFLDEVAVWNDDLTATEVTALYNSGDILFAPNLQGYWRMNEGFGSALTDATNNSNSGTISGAIWATSSLWGDTVNYSNGSGTNTLTFDYTVSSGHQTADLDYTRTDALFLNGGTIKEASGNNAVLTLPLPGTAGSLGATKAIVVDGTAPMVKTVTSTAANGSYSISDSIAITITLDEIVTVIGTPKIKLETGTTDTTANYASGSGTTVLIFNYVVNEGDSSSDLAYHNTSALVLNTGTIRDAAGNDANLILPPPGATGSLSAGKTLVIDGVVPMITNITSNVADSTYVVGDTLGITVILSEAVHVSGNPQLTVETGITDAYASYVSGSGTTNLTFRYIVQMGQNSIDLDYASTTALDLSNGVISDSAGNNATLTLPTPGTPGSLGANKNIIINGIVPIITGVTSSVADGNYGAGNVIPINVVFSENVTVTDTPQIKLSTGGYALDLDGIDDYAFVPNHNSIQFGTGDFSVSTWFKIDATGGTRQIFCKRGGNGNYEVQVNSAGKLSAWAPLGFSGSTVLSANTWYNITLIRMHPTSYLYLNGDLEASRTCVGSQNSSSGLSIGRDSFGGERFNGNIDEFAIWNNGLSAAEALAIYNGNATIDLTGNSGDYASSSNLVLYLRMNEGTGSTVMDETGNGHNATLNYGATWVESQLGGTDVNYTSGSGTDTLTFNYTVIDGNFSSDLDYTDTTALSLNGSTIKDDGGNDAILSLPIPGLTGSLSANKNLVVDGNVPSVTNITSPNSDGTYSSGDSISITLAYSENVTVTGTPQLLLETGPVDALANYSNGSSTSILTFLYIVAAGDSSADLDYVDTTALSLNGGT</sequence>
<evidence type="ECO:0000313" key="4">
    <source>
        <dbReference type="EMBL" id="SVA93875.1"/>
    </source>
</evidence>
<evidence type="ECO:0000256" key="1">
    <source>
        <dbReference type="ARBA" id="ARBA00022729"/>
    </source>
</evidence>
<keyword evidence="2" id="KW-1015">Disulfide bond</keyword>
<name>A0A381ZX40_9ZZZZ</name>
<evidence type="ECO:0000256" key="2">
    <source>
        <dbReference type="ARBA" id="ARBA00023157"/>
    </source>
</evidence>
<dbReference type="InterPro" id="IPR006558">
    <property type="entry name" value="LamG-like"/>
</dbReference>
<accession>A0A381ZX40</accession>
<feature type="domain" description="LamG-like jellyroll fold" evidence="3">
    <location>
        <begin position="469"/>
        <end position="592"/>
    </location>
</feature>
<reference evidence="4" key="1">
    <citation type="submission" date="2018-05" db="EMBL/GenBank/DDBJ databases">
        <authorList>
            <person name="Lanie J.A."/>
            <person name="Ng W.-L."/>
            <person name="Kazmierczak K.M."/>
            <person name="Andrzejewski T.M."/>
            <person name="Davidsen T.M."/>
            <person name="Wayne K.J."/>
            <person name="Tettelin H."/>
            <person name="Glass J.I."/>
            <person name="Rusch D."/>
            <person name="Podicherti R."/>
            <person name="Tsui H.-C.T."/>
            <person name="Winkler M.E."/>
        </authorList>
    </citation>
    <scope>NUCLEOTIDE SEQUENCE</scope>
</reference>
<dbReference type="Pfam" id="PF13385">
    <property type="entry name" value="Laminin_G_3"/>
    <property type="match status" value="1"/>
</dbReference>